<sequence>MATPLLAGHAGATEGYFLEGYGTREKGVGGAGAADSRDPLSLSINPAGLVDVGHQYTLGLTAFSPDRGYSTSGPGFVAPGHVQSGRGLFPIPNGGYSRPVDEKSAWGVAVYGNGGMNTTYSPNYTSQFFGSPMCPQTGVYCGRNAGVDLNQAFITAGYAQRFGNLSVGFAPVLAVQIFKARGLAVFGPFSSAPNELTDHSYNWSVGAGVRAGLQYRVTDKFRIGVAGSSPIWMSPFENYKGLFANQGDFDIPANITAGVAYDVLPTLTLLADWKHIFYSQVPSVGNWSTLQAPLGVMNGPGFGWSDIDVIKVGAEYRGLDKLALRLGYSYNNNPINSRDVTLNILAPAVTRHHISGGLSYYVTPSSSIDLAAVVSPQGTVSGIERTPLGPNPLRTINLYLSTFEITAGWTHRFEAAPAPVVAKY</sequence>
<dbReference type="KEGG" id="mpar:F7D14_08025"/>
<keyword evidence="9" id="KW-1185">Reference proteome</keyword>
<evidence type="ECO:0000256" key="6">
    <source>
        <dbReference type="ARBA" id="ARBA00023136"/>
    </source>
</evidence>
<dbReference type="AlphaFoldDB" id="A0A6B8ME86"/>
<evidence type="ECO:0000313" key="9">
    <source>
        <dbReference type="Proteomes" id="UP000422569"/>
    </source>
</evidence>
<keyword evidence="3" id="KW-1134">Transmembrane beta strand</keyword>
<dbReference type="PANTHER" id="PTHR35093">
    <property type="entry name" value="OUTER MEMBRANE PROTEIN NMB0088-RELATED"/>
    <property type="match status" value="1"/>
</dbReference>
<keyword evidence="5" id="KW-0732">Signal</keyword>
<dbReference type="EMBL" id="CP044331">
    <property type="protein sequence ID" value="QGM99613.1"/>
    <property type="molecule type" value="Genomic_DNA"/>
</dbReference>
<reference evidence="8 9" key="1">
    <citation type="submission" date="2019-09" db="EMBL/GenBank/DDBJ databases">
        <title>Isolation and complete genome sequencing of Methylocystis species.</title>
        <authorList>
            <person name="Rumah B.L."/>
            <person name="Stead C.E."/>
            <person name="Stevens B.C."/>
            <person name="Minton N.P."/>
            <person name="Grosse-Honebrink A."/>
            <person name="Zhang Y."/>
        </authorList>
    </citation>
    <scope>NUCLEOTIDE SEQUENCE [LARGE SCALE GENOMIC DNA]</scope>
    <source>
        <strain evidence="8 9">BRCS2</strain>
    </source>
</reference>
<dbReference type="Gene3D" id="2.40.160.60">
    <property type="entry name" value="Outer membrane protein transport protein (OMPP1/FadL/TodX)"/>
    <property type="match status" value="1"/>
</dbReference>
<keyword evidence="7" id="KW-0998">Cell outer membrane</keyword>
<evidence type="ECO:0000313" key="8">
    <source>
        <dbReference type="EMBL" id="QGM99613.1"/>
    </source>
</evidence>
<accession>A0A6B8ME86</accession>
<gene>
    <name evidence="8" type="ORF">F7D14_08025</name>
</gene>
<evidence type="ECO:0000256" key="2">
    <source>
        <dbReference type="ARBA" id="ARBA00008163"/>
    </source>
</evidence>
<dbReference type="SUPFAM" id="SSF56935">
    <property type="entry name" value="Porins"/>
    <property type="match status" value="1"/>
</dbReference>
<name>A0A6B8ME86_9HYPH</name>
<keyword evidence="4" id="KW-0812">Transmembrane</keyword>
<evidence type="ECO:0000256" key="7">
    <source>
        <dbReference type="ARBA" id="ARBA00023237"/>
    </source>
</evidence>
<comment type="similarity">
    <text evidence="2">Belongs to the OmpP1/FadL family.</text>
</comment>
<evidence type="ECO:0000256" key="1">
    <source>
        <dbReference type="ARBA" id="ARBA00004571"/>
    </source>
</evidence>
<proteinExistence type="inferred from homology"/>
<comment type="subcellular location">
    <subcellularLocation>
        <location evidence="1">Cell outer membrane</location>
        <topology evidence="1">Multi-pass membrane protein</topology>
    </subcellularLocation>
</comment>
<evidence type="ECO:0000256" key="4">
    <source>
        <dbReference type="ARBA" id="ARBA00022692"/>
    </source>
</evidence>
<dbReference type="GO" id="GO:0015483">
    <property type="term" value="F:long-chain fatty acid transporting porin activity"/>
    <property type="evidence" value="ECO:0007669"/>
    <property type="project" value="TreeGrafter"/>
</dbReference>
<dbReference type="Proteomes" id="UP000422569">
    <property type="component" value="Chromosome"/>
</dbReference>
<organism evidence="8 9">
    <name type="scientific">Methylocystis parvus</name>
    <dbReference type="NCBI Taxonomy" id="134"/>
    <lineage>
        <taxon>Bacteria</taxon>
        <taxon>Pseudomonadati</taxon>
        <taxon>Pseudomonadota</taxon>
        <taxon>Alphaproteobacteria</taxon>
        <taxon>Hyphomicrobiales</taxon>
        <taxon>Methylocystaceae</taxon>
        <taxon>Methylocystis</taxon>
    </lineage>
</organism>
<dbReference type="GO" id="GO:0009279">
    <property type="term" value="C:cell outer membrane"/>
    <property type="evidence" value="ECO:0007669"/>
    <property type="project" value="UniProtKB-SubCell"/>
</dbReference>
<evidence type="ECO:0000256" key="5">
    <source>
        <dbReference type="ARBA" id="ARBA00022729"/>
    </source>
</evidence>
<dbReference type="Pfam" id="PF03349">
    <property type="entry name" value="Toluene_X"/>
    <property type="match status" value="1"/>
</dbReference>
<evidence type="ECO:0000256" key="3">
    <source>
        <dbReference type="ARBA" id="ARBA00022452"/>
    </source>
</evidence>
<keyword evidence="6" id="KW-0472">Membrane</keyword>
<protein>
    <submittedName>
        <fullName evidence="8">Hydrocarbon degradation protein</fullName>
    </submittedName>
</protein>
<dbReference type="InterPro" id="IPR005017">
    <property type="entry name" value="OMPP1/FadL/TodX"/>
</dbReference>
<dbReference type="PANTHER" id="PTHR35093:SF8">
    <property type="entry name" value="OUTER MEMBRANE PROTEIN NMB0088-RELATED"/>
    <property type="match status" value="1"/>
</dbReference>